<dbReference type="AlphaFoldDB" id="A0A5J4QEJ2"/>
<feature type="coiled-coil region" evidence="1">
    <location>
        <begin position="60"/>
        <end position="87"/>
    </location>
</feature>
<dbReference type="InterPro" id="IPR046679">
    <property type="entry name" value="DUF6549"/>
</dbReference>
<evidence type="ECO:0000313" key="2">
    <source>
        <dbReference type="EMBL" id="KAA6320446.1"/>
    </source>
</evidence>
<gene>
    <name evidence="2" type="ORF">EZS27_029782</name>
</gene>
<evidence type="ECO:0000256" key="1">
    <source>
        <dbReference type="SAM" id="Coils"/>
    </source>
</evidence>
<organism evidence="2">
    <name type="scientific">termite gut metagenome</name>
    <dbReference type="NCBI Taxonomy" id="433724"/>
    <lineage>
        <taxon>unclassified sequences</taxon>
        <taxon>metagenomes</taxon>
        <taxon>organismal metagenomes</taxon>
    </lineage>
</organism>
<name>A0A5J4QEJ2_9ZZZZ</name>
<sequence length="200" mass="23175">MKKFVFSIIALAVILLFLVGSLRSCQNIKADRDRLSQNQHALLEDITFYKTEDGESAAKVERLELTKREFEKQCADLKEEVNALGIKTKYLQSVINTTTKTEAYISTNVRDSIVYRNREQPPDTLRCFDFADPYLRVDGCVEKDTFSGHIVSYDSLIFVAHRVPKKFLFIRWGTKAVELDVVTKNPHSEIIYNRYIELRK</sequence>
<proteinExistence type="predicted"/>
<protein>
    <submittedName>
        <fullName evidence="2">Uncharacterized protein</fullName>
    </submittedName>
</protein>
<keyword evidence="1" id="KW-0175">Coiled coil</keyword>
<dbReference type="EMBL" id="SNRY01003586">
    <property type="protein sequence ID" value="KAA6320446.1"/>
    <property type="molecule type" value="Genomic_DNA"/>
</dbReference>
<comment type="caution">
    <text evidence="2">The sequence shown here is derived from an EMBL/GenBank/DDBJ whole genome shotgun (WGS) entry which is preliminary data.</text>
</comment>
<reference evidence="2" key="1">
    <citation type="submission" date="2019-03" db="EMBL/GenBank/DDBJ databases">
        <title>Single cell metagenomics reveals metabolic interactions within the superorganism composed of flagellate Streblomastix strix and complex community of Bacteroidetes bacteria on its surface.</title>
        <authorList>
            <person name="Treitli S.C."/>
            <person name="Kolisko M."/>
            <person name="Husnik F."/>
            <person name="Keeling P."/>
            <person name="Hampl V."/>
        </authorList>
    </citation>
    <scope>NUCLEOTIDE SEQUENCE</scope>
    <source>
        <strain evidence="2">STM</strain>
    </source>
</reference>
<dbReference type="Pfam" id="PF20186">
    <property type="entry name" value="DUF6549"/>
    <property type="match status" value="1"/>
</dbReference>
<accession>A0A5J4QEJ2</accession>